<accession>A0A4Q7M1N3</accession>
<dbReference type="SUPFAM" id="SSF52540">
    <property type="entry name" value="P-loop containing nucleoside triphosphate hydrolases"/>
    <property type="match status" value="1"/>
</dbReference>
<dbReference type="EMBL" id="SGWX01000001">
    <property type="protein sequence ID" value="RZS60707.1"/>
    <property type="molecule type" value="Genomic_DNA"/>
</dbReference>
<dbReference type="InterPro" id="IPR027417">
    <property type="entry name" value="P-loop_NTPase"/>
</dbReference>
<dbReference type="AlphaFoldDB" id="A0A4Q7M1N3"/>
<comment type="caution">
    <text evidence="1">The sequence shown here is derived from an EMBL/GenBank/DDBJ whole genome shotgun (WGS) entry which is preliminary data.</text>
</comment>
<name>A0A4Q7M1N3_9MICO</name>
<proteinExistence type="predicted"/>
<reference evidence="1 2" key="1">
    <citation type="submission" date="2019-02" db="EMBL/GenBank/DDBJ databases">
        <title>Sequencing the genomes of 1000 actinobacteria strains.</title>
        <authorList>
            <person name="Klenk H.-P."/>
        </authorList>
    </citation>
    <scope>NUCLEOTIDE SEQUENCE [LARGE SCALE GENOMIC DNA]</scope>
    <source>
        <strain evidence="1 2">DSM 16932</strain>
    </source>
</reference>
<protein>
    <recommendedName>
        <fullName evidence="3">Protein ImuA</fullName>
    </recommendedName>
</protein>
<keyword evidence="2" id="KW-1185">Reference proteome</keyword>
<organism evidence="1 2">
    <name type="scientific">Xylanimonas ulmi</name>
    <dbReference type="NCBI Taxonomy" id="228973"/>
    <lineage>
        <taxon>Bacteria</taxon>
        <taxon>Bacillati</taxon>
        <taxon>Actinomycetota</taxon>
        <taxon>Actinomycetes</taxon>
        <taxon>Micrococcales</taxon>
        <taxon>Promicromonosporaceae</taxon>
        <taxon>Xylanimonas</taxon>
    </lineage>
</organism>
<evidence type="ECO:0008006" key="3">
    <source>
        <dbReference type="Google" id="ProtNLM"/>
    </source>
</evidence>
<evidence type="ECO:0000313" key="1">
    <source>
        <dbReference type="EMBL" id="RZS60707.1"/>
    </source>
</evidence>
<dbReference type="Proteomes" id="UP000293852">
    <property type="component" value="Unassembled WGS sequence"/>
</dbReference>
<evidence type="ECO:0000313" key="2">
    <source>
        <dbReference type="Proteomes" id="UP000293852"/>
    </source>
</evidence>
<gene>
    <name evidence="1" type="ORF">EV386_0982</name>
</gene>
<sequence>MFDTGSVTADRAATLAAARALLRQAEQRVGVTSHEPEPLPDAAPQTGGLDLLLPAGLPSGAVCSVVGSTSVLLTVLAAAQTSERWVAFVGMPALGMLAVDEAGIDLRRVAIVPDVGARGTEVVAALLDGVDHVVVGPGCGLTAADRRRLLARARERGTTLVATTPWEGAALSLEVHGTRWSGAEGGHYWLREARWNVMRHTKADGAGARFSLTRDGEGGLIVQAPARRLHVVTGAA</sequence>